<protein>
    <submittedName>
        <fullName evidence="4">Acidic leucine-rich nuclear phosphoprotein 32 family member A</fullName>
    </submittedName>
</protein>
<name>A0A8X6KR82_TRICU</name>
<keyword evidence="5" id="KW-1185">Reference proteome</keyword>
<keyword evidence="1" id="KW-0433">Leucine-rich repeat</keyword>
<evidence type="ECO:0000313" key="5">
    <source>
        <dbReference type="Proteomes" id="UP000887116"/>
    </source>
</evidence>
<dbReference type="GO" id="GO:0005634">
    <property type="term" value="C:nucleus"/>
    <property type="evidence" value="ECO:0007669"/>
    <property type="project" value="TreeGrafter"/>
</dbReference>
<dbReference type="PRINTS" id="PR00019">
    <property type="entry name" value="LEURICHRPT"/>
</dbReference>
<dbReference type="PANTHER" id="PTHR11375:SF0">
    <property type="entry name" value="ACIDIC LEUCINE-RICH NUCLEAR PHOSPHOPROTEIN 32 FAMILY MEMBER A"/>
    <property type="match status" value="1"/>
</dbReference>
<keyword evidence="2" id="KW-0677">Repeat</keyword>
<comment type="similarity">
    <text evidence="3">Belongs to the ANP32 family.</text>
</comment>
<dbReference type="EMBL" id="BMAO01012185">
    <property type="protein sequence ID" value="GFQ79518.1"/>
    <property type="molecule type" value="Genomic_DNA"/>
</dbReference>
<dbReference type="SUPFAM" id="SSF52058">
    <property type="entry name" value="L domain-like"/>
    <property type="match status" value="1"/>
</dbReference>
<sequence>MDEKIQNLLQTCEPEEVAEINIEDCNGHSKFQQFKQFTNLEYLSLKRCDISNLKGFPKLLKLKKLDLSFNRLSSTLFFLNGCPQLAYLDLSSNRIKDVSVLKPLEKLKNLQSLLLLNCEVTKVSDYRKKVFKLIKSLKDLDGEDKTMEDAGNNVLSERVLENDGYNLLLCVGKKKLFGYVTWSL</sequence>
<evidence type="ECO:0000256" key="1">
    <source>
        <dbReference type="ARBA" id="ARBA00022614"/>
    </source>
</evidence>
<dbReference type="GO" id="GO:0042393">
    <property type="term" value="F:histone binding"/>
    <property type="evidence" value="ECO:0007669"/>
    <property type="project" value="TreeGrafter"/>
</dbReference>
<dbReference type="Gene3D" id="3.80.10.10">
    <property type="entry name" value="Ribonuclease Inhibitor"/>
    <property type="match status" value="1"/>
</dbReference>
<dbReference type="InterPro" id="IPR032675">
    <property type="entry name" value="LRR_dom_sf"/>
</dbReference>
<dbReference type="InterPro" id="IPR045081">
    <property type="entry name" value="AN32"/>
</dbReference>
<comment type="caution">
    <text evidence="4">The sequence shown here is derived from an EMBL/GenBank/DDBJ whole genome shotgun (WGS) entry which is preliminary data.</text>
</comment>
<dbReference type="PANTHER" id="PTHR11375">
    <property type="entry name" value="ACIDIC LEUCINE-RICH NUCLEAR PHOSPHOPROTEIN 32"/>
    <property type="match status" value="1"/>
</dbReference>
<reference evidence="4" key="1">
    <citation type="submission" date="2020-07" db="EMBL/GenBank/DDBJ databases">
        <title>Multicomponent nature underlies the extraordinary mechanical properties of spider dragline silk.</title>
        <authorList>
            <person name="Kono N."/>
            <person name="Nakamura H."/>
            <person name="Mori M."/>
            <person name="Yoshida Y."/>
            <person name="Ohtoshi R."/>
            <person name="Malay A.D."/>
            <person name="Moran D.A.P."/>
            <person name="Tomita M."/>
            <person name="Numata K."/>
            <person name="Arakawa K."/>
        </authorList>
    </citation>
    <scope>NUCLEOTIDE SEQUENCE</scope>
</reference>
<evidence type="ECO:0000256" key="2">
    <source>
        <dbReference type="ARBA" id="ARBA00022737"/>
    </source>
</evidence>
<dbReference type="Pfam" id="PF14580">
    <property type="entry name" value="LRR_9"/>
    <property type="match status" value="1"/>
</dbReference>
<organism evidence="4 5">
    <name type="scientific">Trichonephila clavata</name>
    <name type="common">Joro spider</name>
    <name type="synonym">Nephila clavata</name>
    <dbReference type="NCBI Taxonomy" id="2740835"/>
    <lineage>
        <taxon>Eukaryota</taxon>
        <taxon>Metazoa</taxon>
        <taxon>Ecdysozoa</taxon>
        <taxon>Arthropoda</taxon>
        <taxon>Chelicerata</taxon>
        <taxon>Arachnida</taxon>
        <taxon>Araneae</taxon>
        <taxon>Araneomorphae</taxon>
        <taxon>Entelegynae</taxon>
        <taxon>Araneoidea</taxon>
        <taxon>Nephilidae</taxon>
        <taxon>Trichonephila</taxon>
    </lineage>
</organism>
<evidence type="ECO:0000313" key="4">
    <source>
        <dbReference type="EMBL" id="GFQ79518.1"/>
    </source>
</evidence>
<dbReference type="InterPro" id="IPR001611">
    <property type="entry name" value="Leu-rich_rpt"/>
</dbReference>
<dbReference type="PROSITE" id="PS51450">
    <property type="entry name" value="LRR"/>
    <property type="match status" value="1"/>
</dbReference>
<dbReference type="Proteomes" id="UP000887116">
    <property type="component" value="Unassembled WGS sequence"/>
</dbReference>
<proteinExistence type="inferred from homology"/>
<evidence type="ECO:0000256" key="3">
    <source>
        <dbReference type="ARBA" id="ARBA00025777"/>
    </source>
</evidence>
<gene>
    <name evidence="4" type="primary">ANP32A</name>
    <name evidence="4" type="ORF">TNCT_449641</name>
</gene>
<accession>A0A8X6KR82</accession>
<dbReference type="AlphaFoldDB" id="A0A8X6KR82"/>
<dbReference type="OrthoDB" id="2160613at2759"/>